<dbReference type="STRING" id="927665.HMPREF1535_02060"/>
<dbReference type="HOGENOM" id="CLU_058000_0_0_10"/>
<gene>
    <name evidence="4" type="ORF">HMPREF1535_02060</name>
</gene>
<evidence type="ECO:0000259" key="1">
    <source>
        <dbReference type="Pfam" id="PF16323"/>
    </source>
</evidence>
<organism evidence="4 5">
    <name type="scientific">Parabacteroides goldsteinii DSM 19448 = WAL 12034</name>
    <dbReference type="NCBI Taxonomy" id="927665"/>
    <lineage>
        <taxon>Bacteria</taxon>
        <taxon>Pseudomonadati</taxon>
        <taxon>Bacteroidota</taxon>
        <taxon>Bacteroidia</taxon>
        <taxon>Bacteroidales</taxon>
        <taxon>Tannerellaceae</taxon>
        <taxon>Parabacteroides</taxon>
    </lineage>
</organism>
<reference evidence="4 5" key="1">
    <citation type="submission" date="2013-04" db="EMBL/GenBank/DDBJ databases">
        <title>The Genome Sequence of Parabacteroides goldsteinii DSM 19448.</title>
        <authorList>
            <consortium name="The Broad Institute Genomics Platform"/>
            <person name="Earl A."/>
            <person name="Ward D."/>
            <person name="Feldgarden M."/>
            <person name="Gevers D."/>
            <person name="Martens E."/>
            <person name="Sakamoto M."/>
            <person name="Benno Y."/>
            <person name="Song Y."/>
            <person name="Liu C."/>
            <person name="Lee J."/>
            <person name="Bolanos M."/>
            <person name="Vaisanen M.L."/>
            <person name="Finegold S.M."/>
            <person name="Walker B."/>
            <person name="Young S."/>
            <person name="Zeng Q."/>
            <person name="Gargeya S."/>
            <person name="Fitzgerald M."/>
            <person name="Haas B."/>
            <person name="Abouelleil A."/>
            <person name="Allen A.W."/>
            <person name="Alvarado L."/>
            <person name="Arachchi H.M."/>
            <person name="Berlin A.M."/>
            <person name="Chapman S.B."/>
            <person name="Gainer-Dewar J."/>
            <person name="Goldberg J."/>
            <person name="Griggs A."/>
            <person name="Gujja S."/>
            <person name="Hansen M."/>
            <person name="Howarth C."/>
            <person name="Imamovic A."/>
            <person name="Ireland A."/>
            <person name="Larimer J."/>
            <person name="McCowan C."/>
            <person name="Murphy C."/>
            <person name="Pearson M."/>
            <person name="Poon T.W."/>
            <person name="Priest M."/>
            <person name="Roberts A."/>
            <person name="Saif S."/>
            <person name="Shea T."/>
            <person name="Sisk P."/>
            <person name="Sykes S."/>
            <person name="Wortman J."/>
            <person name="Nusbaum C."/>
            <person name="Birren B."/>
        </authorList>
    </citation>
    <scope>NUCLEOTIDE SEQUENCE [LARGE SCALE GENOMIC DNA]</scope>
    <source>
        <strain evidence="4 5">DSM 19448</strain>
    </source>
</reference>
<dbReference type="PROSITE" id="PS51257">
    <property type="entry name" value="PROKAR_LIPOPROTEIN"/>
    <property type="match status" value="1"/>
</dbReference>
<accession>A0A0F5JF61</accession>
<evidence type="ECO:0000259" key="3">
    <source>
        <dbReference type="Pfam" id="PF17166"/>
    </source>
</evidence>
<dbReference type="InterPro" id="IPR032527">
    <property type="entry name" value="DUF4959"/>
</dbReference>
<dbReference type="Gene3D" id="2.60.120.260">
    <property type="entry name" value="Galactose-binding domain-like"/>
    <property type="match status" value="1"/>
</dbReference>
<evidence type="ECO:0008006" key="6">
    <source>
        <dbReference type="Google" id="ProtNLM"/>
    </source>
</evidence>
<comment type="caution">
    <text evidence="4">The sequence shown here is derived from an EMBL/GenBank/DDBJ whole genome shotgun (WGS) entry which is preliminary data.</text>
</comment>
<proteinExistence type="predicted"/>
<feature type="domain" description="DUF4959" evidence="1">
    <location>
        <begin position="16"/>
        <end position="119"/>
    </location>
</feature>
<protein>
    <recommendedName>
        <fullName evidence="6">F5/8 type C domain-containing protein</fullName>
    </recommendedName>
</protein>
<dbReference type="EMBL" id="AQHV01000011">
    <property type="protein sequence ID" value="KKB56087.1"/>
    <property type="molecule type" value="Genomic_DNA"/>
</dbReference>
<dbReference type="RefSeq" id="WP_009860099.1">
    <property type="nucleotide sequence ID" value="NZ_KQ033912.1"/>
</dbReference>
<feature type="domain" description="DUF5000" evidence="2">
    <location>
        <begin position="251"/>
        <end position="385"/>
    </location>
</feature>
<evidence type="ECO:0000259" key="2">
    <source>
        <dbReference type="Pfam" id="PF16391"/>
    </source>
</evidence>
<name>A0A0F5JF61_9BACT</name>
<dbReference type="Proteomes" id="UP000033047">
    <property type="component" value="Unassembled WGS sequence"/>
</dbReference>
<dbReference type="Pfam" id="PF16391">
    <property type="entry name" value="DUF5000"/>
    <property type="match status" value="1"/>
</dbReference>
<sequence length="391" mass="43713">MKKNLLYILSVLLLIACSEEERTFVKTDSVAPQPVSNVEVTNIPGGAILKYTLPDDEDLLCVKANYELKSGVSSEVKASLFVDTLKIEGFGTEDERIVELVAIDRSLNESSPVKVTVKPLEAPVVTIGRTLKLIADFGGVHAYWDNPGRSEISVILEQKDNNNEFNRIDAYYSTVVEGSAATRGMDTDPKDFKIYIQDRWGNVSEALETTISPLFEEQFDRTKITGMSIEGDQPSAWGWVLANLFDGTKSDGNGFHTANGSGVWPQWITFDLGVTGKISRIKVWQRLGDWIYKHGNLEHFEIWGTSDAENLNDPSVWTLMMDCKSTKPSGLPLGQISDEDRQWAEAGEEFVCDPSKPKVRYLRLHALQTWSNGDFFHMSEIEVYGQVGEDK</sequence>
<dbReference type="SUPFAM" id="SSF49785">
    <property type="entry name" value="Galactose-binding domain-like"/>
    <property type="match status" value="1"/>
</dbReference>
<dbReference type="Pfam" id="PF16323">
    <property type="entry name" value="DUF4959"/>
    <property type="match status" value="1"/>
</dbReference>
<evidence type="ECO:0000313" key="4">
    <source>
        <dbReference type="EMBL" id="KKB56087.1"/>
    </source>
</evidence>
<dbReference type="GeneID" id="69983321"/>
<dbReference type="PATRIC" id="fig|927665.4.peg.2113"/>
<feature type="domain" description="DUF5126" evidence="3">
    <location>
        <begin position="121"/>
        <end position="221"/>
    </location>
</feature>
<dbReference type="InterPro" id="IPR033431">
    <property type="entry name" value="DUF5126"/>
</dbReference>
<dbReference type="Pfam" id="PF17166">
    <property type="entry name" value="DUF5126"/>
    <property type="match status" value="1"/>
</dbReference>
<dbReference type="InterPro" id="IPR008979">
    <property type="entry name" value="Galactose-bd-like_sf"/>
</dbReference>
<dbReference type="AlphaFoldDB" id="A0A0F5JF61"/>
<dbReference type="InterPro" id="IPR032164">
    <property type="entry name" value="DUF5000"/>
</dbReference>
<evidence type="ECO:0000313" key="5">
    <source>
        <dbReference type="Proteomes" id="UP000033047"/>
    </source>
</evidence>